<accession>A0ABQ5SGI7</accession>
<feature type="region of interest" description="Disordered" evidence="1">
    <location>
        <begin position="129"/>
        <end position="163"/>
    </location>
</feature>
<feature type="compositionally biased region" description="Low complexity" evidence="1">
    <location>
        <begin position="71"/>
        <end position="82"/>
    </location>
</feature>
<feature type="compositionally biased region" description="Low complexity" evidence="1">
    <location>
        <begin position="674"/>
        <end position="700"/>
    </location>
</feature>
<feature type="region of interest" description="Disordered" evidence="1">
    <location>
        <begin position="62"/>
        <end position="105"/>
    </location>
</feature>
<feature type="region of interest" description="Disordered" evidence="1">
    <location>
        <begin position="272"/>
        <end position="425"/>
    </location>
</feature>
<name>A0ABQ5SGI7_9CHLO</name>
<reference evidence="2 3" key="1">
    <citation type="journal article" date="2023" name="IScience">
        <title>Expanded male sex-determining region conserved during the evolution of homothallism in the green alga Volvox.</title>
        <authorList>
            <person name="Yamamoto K."/>
            <person name="Matsuzaki R."/>
            <person name="Mahakham W."/>
            <person name="Heman W."/>
            <person name="Sekimoto H."/>
            <person name="Kawachi M."/>
            <person name="Minakuchi Y."/>
            <person name="Toyoda A."/>
            <person name="Nozaki H."/>
        </authorList>
    </citation>
    <scope>NUCLEOTIDE SEQUENCE [LARGE SCALE GENOMIC DNA]</scope>
    <source>
        <strain evidence="2 3">NIES-4468</strain>
    </source>
</reference>
<feature type="region of interest" description="Disordered" evidence="1">
    <location>
        <begin position="449"/>
        <end position="488"/>
    </location>
</feature>
<feature type="compositionally biased region" description="Low complexity" evidence="1">
    <location>
        <begin position="141"/>
        <end position="152"/>
    </location>
</feature>
<evidence type="ECO:0000313" key="2">
    <source>
        <dbReference type="EMBL" id="GLI68578.1"/>
    </source>
</evidence>
<keyword evidence="3" id="KW-1185">Reference proteome</keyword>
<organism evidence="2 3">
    <name type="scientific">Volvox africanus</name>
    <dbReference type="NCBI Taxonomy" id="51714"/>
    <lineage>
        <taxon>Eukaryota</taxon>
        <taxon>Viridiplantae</taxon>
        <taxon>Chlorophyta</taxon>
        <taxon>core chlorophytes</taxon>
        <taxon>Chlorophyceae</taxon>
        <taxon>CS clade</taxon>
        <taxon>Chlamydomonadales</taxon>
        <taxon>Volvocaceae</taxon>
        <taxon>Volvox</taxon>
    </lineage>
</organism>
<sequence length="1014" mass="104085">VAAAAVAAGVAKPSARASRELRLLEPFGWDRRRAKHPANLDLLGVPRAGRQSVAAAAVIRSGGGGGGSSGSGSAAARATGQSTGNGGAAAGGQQTPSYSGGQWAGGTATAAAASAGGAAAHAATVMTPAGNTHRDEPEHGQQLPQPQIQPQQRNMAAHPVASAEMASLSDNVGFPTASTAITPMAVDAPRTGGGGGSEYGRQYSRAGTEDAAAAAAEEEDEEDVVVMRSGFGAAWRQRGSGSGSARRRRAVVLDGSEEQDVMELPLPPPLLPLPLLGTPQASPDVRPLVQPSANGRTEPSGPDKRSARSPALQDRKHPTHGSMGVGKTAPIEIDRREVDHGRISGATGEEMVLEQVNDGGGPSTTVRGVGERDIEPRTSRGGSRTPSLDLADGAVSELPPPQQRPQRPKPPQQKESQQQQGTEGAEQVLRNLRHEAASLRDVLLMLRARRPQPQQTTTAAATTATTTTVAPQQPNGTSVATESEGEGHRDQLIPAEAKEEVELQQRLLEVESRVRRAERALKQMKPWDWDELKDVHPPNVDKLAPAEAKRQRRMPKHYSPAKVYAEAQMLRTRATRGGSGGGAAAVAVAADGDGWELYDPAALSPVVQNQKLPEIGGRGGNVGNGTTDMGLRNSSGIKRSAHGLADGNNSLFQMRSPVKRQRQSAGGGDTSNKGSRGSIVSTSTSTSRSGGTAGSGITSSSDEDLPIGCIAATAANKDGGAGAVKPSAGAAAATSLVPYPLKPGGTSAAPQIRFCDEGTNQREPKTASPVTRQLPAKRKVLGLKSDPAVGRGLNPEDRNVDLAEDLAEDCVAHNGPSYPESVIAVSKAAAEAAEAAEAADLDMQRRLQMLMTVPAVEAATMVAATVITAADISSHWLPEITAGAAAVPVTAPAIGGSGATAGCDRVQPPPTEHSIQGSGAVADGCGCDKGEALAWRRLSAAPLMANQPPSAKLPAAQWFIPSSDTAAVVAAAAIHGQSTPDLFAEIRQMSAWTPSELMAAAALPGGNSYGSDGD</sequence>
<evidence type="ECO:0000256" key="1">
    <source>
        <dbReference type="SAM" id="MobiDB-lite"/>
    </source>
</evidence>
<feature type="compositionally biased region" description="Basic and acidic residues" evidence="1">
    <location>
        <begin position="369"/>
        <end position="378"/>
    </location>
</feature>
<feature type="compositionally biased region" description="Low complexity" evidence="1">
    <location>
        <begin position="451"/>
        <end position="474"/>
    </location>
</feature>
<feature type="region of interest" description="Disordered" evidence="1">
    <location>
        <begin position="183"/>
        <end position="208"/>
    </location>
</feature>
<proteinExistence type="predicted"/>
<gene>
    <name evidence="2" type="ORF">VaNZ11_013047</name>
</gene>
<feature type="non-terminal residue" evidence="2">
    <location>
        <position position="1014"/>
    </location>
</feature>
<feature type="non-terminal residue" evidence="2">
    <location>
        <position position="1"/>
    </location>
</feature>
<comment type="caution">
    <text evidence="2">The sequence shown here is derived from an EMBL/GenBank/DDBJ whole genome shotgun (WGS) entry which is preliminary data.</text>
</comment>
<feature type="compositionally biased region" description="Basic and acidic residues" evidence="1">
    <location>
        <begin position="332"/>
        <end position="342"/>
    </location>
</feature>
<feature type="region of interest" description="Disordered" evidence="1">
    <location>
        <begin position="612"/>
        <end position="704"/>
    </location>
</feature>
<feature type="compositionally biased region" description="Pro residues" evidence="1">
    <location>
        <begin position="398"/>
        <end position="411"/>
    </location>
</feature>
<evidence type="ECO:0000313" key="3">
    <source>
        <dbReference type="Proteomes" id="UP001165090"/>
    </source>
</evidence>
<protein>
    <submittedName>
        <fullName evidence="2">Uncharacterized protein</fullName>
    </submittedName>
</protein>
<dbReference type="EMBL" id="BSDZ01000080">
    <property type="protein sequence ID" value="GLI68578.1"/>
    <property type="molecule type" value="Genomic_DNA"/>
</dbReference>
<dbReference type="Proteomes" id="UP001165090">
    <property type="component" value="Unassembled WGS sequence"/>
</dbReference>